<feature type="transmembrane region" description="Helical" evidence="10">
    <location>
        <begin position="412"/>
        <end position="434"/>
    </location>
</feature>
<evidence type="ECO:0000256" key="6">
    <source>
        <dbReference type="ARBA" id="ARBA00022692"/>
    </source>
</evidence>
<dbReference type="EMBL" id="HBUF01188559">
    <property type="protein sequence ID" value="CAG6657508.1"/>
    <property type="molecule type" value="Transcribed_RNA"/>
</dbReference>
<protein>
    <recommendedName>
        <fullName evidence="10">Mannosyltransferase</fullName>
        <ecNumber evidence="10">2.4.1.-</ecNumber>
    </recommendedName>
</protein>
<dbReference type="PANTHER" id="PTHR22760:SF2">
    <property type="entry name" value="ALPHA-1,2-MANNOSYLTRANSFERASE ALG9"/>
    <property type="match status" value="1"/>
</dbReference>
<dbReference type="GO" id="GO:0005789">
    <property type="term" value="C:endoplasmic reticulum membrane"/>
    <property type="evidence" value="ECO:0007669"/>
    <property type="project" value="UniProtKB-SubCell"/>
</dbReference>
<keyword evidence="9 10" id="KW-0472">Membrane</keyword>
<evidence type="ECO:0000256" key="5">
    <source>
        <dbReference type="ARBA" id="ARBA00022679"/>
    </source>
</evidence>
<feature type="transmembrane region" description="Helical" evidence="10">
    <location>
        <begin position="342"/>
        <end position="360"/>
    </location>
</feature>
<sequence>MGSSKAKQRRLNQKEMNIKEKLGKDNKEILVHFKDGDKPVVVNPGDVGLSYPSTMFAFKFLVSARFCAAVYSHITDCDETYNFWEPSHYLLFGQGFQTWEYAPSYALRSYTYILINIVPTWIYQQIFEPNKILLFYFHRCCLGLFCSFCEYYFYRGVCREFGIHIGRLVLLFQLFSCGMFIASCAYLPSSFSMYMTLLSVGAWFQRKYELAVFTTALSAFLSWPFAGLIGLPIALDMLVLRGKWFTFIKWSIISTIIILLPQIRIDSLYYGRLVIAPLNIVLYNIFSPHGPTLYGTEPWSFYILNMTLNFNVVFFAAFMTPLFLTLVKLFIGKSSIRPRGAIPYFLSLAPLYLWFTVLTIQPHKEERFMFPIYPLLSLHGAISVDAVQKIYYKILSLCNIVSTRIHYLRYTAPVWVLAVFFTSLFCVSRSVLLYKGYGSPVMNTYFELSQLDARFANSSFIERGEVINICMGKEWYRYPSSFFLPNDKWNVSFIKSEFRGQLPGHYLPAHLNSTSLEPPNMNDANREEPSRYVPLDECDFLIDLDTGRSTDWEPNYSNHSDEWTIVLSSPYLDNQRTSQYYRLFYIPYIFETHATFLSYNLLQSKSFTLKTQPQYQTM</sequence>
<evidence type="ECO:0000256" key="3">
    <source>
        <dbReference type="ARBA" id="ARBA00007063"/>
    </source>
</evidence>
<dbReference type="EC" id="2.4.1.-" evidence="10"/>
<comment type="subcellular location">
    <subcellularLocation>
        <location evidence="1 10">Endoplasmic reticulum membrane</location>
        <topology evidence="1 10">Multi-pass membrane protein</topology>
    </subcellularLocation>
</comment>
<dbReference type="EMBL" id="HBUF01015977">
    <property type="protein sequence ID" value="CAG6609768.1"/>
    <property type="molecule type" value="Transcribed_RNA"/>
</dbReference>
<dbReference type="UniPathway" id="UPA00378"/>
<dbReference type="PANTHER" id="PTHR22760">
    <property type="entry name" value="GLYCOSYLTRANSFERASE"/>
    <property type="match status" value="1"/>
</dbReference>
<evidence type="ECO:0000256" key="10">
    <source>
        <dbReference type="RuleBase" id="RU363075"/>
    </source>
</evidence>
<dbReference type="GO" id="GO:0006487">
    <property type="term" value="P:protein N-linked glycosylation"/>
    <property type="evidence" value="ECO:0007669"/>
    <property type="project" value="TreeGrafter"/>
</dbReference>
<name>A0A8D8WEQ1_9HEMI</name>
<dbReference type="EMBL" id="HBUF01593763">
    <property type="protein sequence ID" value="CAG6774144.1"/>
    <property type="molecule type" value="Transcribed_RNA"/>
</dbReference>
<evidence type="ECO:0000256" key="8">
    <source>
        <dbReference type="ARBA" id="ARBA00022989"/>
    </source>
</evidence>
<feature type="transmembrane region" description="Helical" evidence="10">
    <location>
        <begin position="306"/>
        <end position="330"/>
    </location>
</feature>
<keyword evidence="8 10" id="KW-1133">Transmembrane helix</keyword>
<evidence type="ECO:0000256" key="7">
    <source>
        <dbReference type="ARBA" id="ARBA00022824"/>
    </source>
</evidence>
<dbReference type="EMBL" id="HBUF01015978">
    <property type="protein sequence ID" value="CAG6609769.1"/>
    <property type="molecule type" value="Transcribed_RNA"/>
</dbReference>
<feature type="transmembrane region" description="Helical" evidence="10">
    <location>
        <begin position="133"/>
        <end position="153"/>
    </location>
</feature>
<dbReference type="GO" id="GO:0000026">
    <property type="term" value="F:alpha-1,2-mannosyltransferase activity"/>
    <property type="evidence" value="ECO:0007669"/>
    <property type="project" value="TreeGrafter"/>
</dbReference>
<evidence type="ECO:0000256" key="1">
    <source>
        <dbReference type="ARBA" id="ARBA00004477"/>
    </source>
</evidence>
<evidence type="ECO:0000256" key="2">
    <source>
        <dbReference type="ARBA" id="ARBA00004922"/>
    </source>
</evidence>
<dbReference type="EMBL" id="HBUF01188558">
    <property type="protein sequence ID" value="CAG6657505.1"/>
    <property type="molecule type" value="Transcribed_RNA"/>
</dbReference>
<dbReference type="EMBL" id="HBUF01593764">
    <property type="protein sequence ID" value="CAG6774145.1"/>
    <property type="molecule type" value="Transcribed_RNA"/>
</dbReference>
<dbReference type="EMBL" id="HBUF01593762">
    <property type="protein sequence ID" value="CAG6774143.1"/>
    <property type="molecule type" value="Transcribed_RNA"/>
</dbReference>
<keyword evidence="7 10" id="KW-0256">Endoplasmic reticulum</keyword>
<dbReference type="EMBL" id="HBUF01347339">
    <property type="protein sequence ID" value="CAG6710723.1"/>
    <property type="molecule type" value="Transcribed_RNA"/>
</dbReference>
<evidence type="ECO:0000256" key="4">
    <source>
        <dbReference type="ARBA" id="ARBA00022676"/>
    </source>
</evidence>
<evidence type="ECO:0000313" key="11">
    <source>
        <dbReference type="EMBL" id="CAG6657508.1"/>
    </source>
</evidence>
<feature type="transmembrane region" description="Helical" evidence="10">
    <location>
        <begin position="268"/>
        <end position="286"/>
    </location>
</feature>
<keyword evidence="5 11" id="KW-0808">Transferase</keyword>
<evidence type="ECO:0000256" key="9">
    <source>
        <dbReference type="ARBA" id="ARBA00023136"/>
    </source>
</evidence>
<dbReference type="InterPro" id="IPR005599">
    <property type="entry name" value="GPI_mannosylTrfase"/>
</dbReference>
<keyword evidence="4 10" id="KW-0328">Glycosyltransferase</keyword>
<dbReference type="EMBL" id="HBUF01347338">
    <property type="protein sequence ID" value="CAG6710720.1"/>
    <property type="molecule type" value="Transcribed_RNA"/>
</dbReference>
<comment type="similarity">
    <text evidence="3 10">Belongs to the glycosyltransferase 22 family.</text>
</comment>
<dbReference type="Pfam" id="PF03901">
    <property type="entry name" value="Glyco_transf_22"/>
    <property type="match status" value="1"/>
</dbReference>
<comment type="pathway">
    <text evidence="2">Protein modification; protein glycosylation.</text>
</comment>
<reference evidence="11" key="1">
    <citation type="submission" date="2021-05" db="EMBL/GenBank/DDBJ databases">
        <authorList>
            <person name="Alioto T."/>
            <person name="Alioto T."/>
            <person name="Gomez Garrido J."/>
        </authorList>
    </citation>
    <scope>NUCLEOTIDE SEQUENCE</scope>
</reference>
<feature type="transmembrane region" description="Helical" evidence="10">
    <location>
        <begin position="244"/>
        <end position="261"/>
    </location>
</feature>
<organism evidence="11">
    <name type="scientific">Cacopsylla melanoneura</name>
    <dbReference type="NCBI Taxonomy" id="428564"/>
    <lineage>
        <taxon>Eukaryota</taxon>
        <taxon>Metazoa</taxon>
        <taxon>Ecdysozoa</taxon>
        <taxon>Arthropoda</taxon>
        <taxon>Hexapoda</taxon>
        <taxon>Insecta</taxon>
        <taxon>Pterygota</taxon>
        <taxon>Neoptera</taxon>
        <taxon>Paraneoptera</taxon>
        <taxon>Hemiptera</taxon>
        <taxon>Sternorrhyncha</taxon>
        <taxon>Psylloidea</taxon>
        <taxon>Psyllidae</taxon>
        <taxon>Psyllinae</taxon>
        <taxon>Cacopsylla</taxon>
    </lineage>
</organism>
<feature type="transmembrane region" description="Helical" evidence="10">
    <location>
        <begin position="165"/>
        <end position="187"/>
    </location>
</feature>
<feature type="transmembrane region" description="Helical" evidence="10">
    <location>
        <begin position="208"/>
        <end position="232"/>
    </location>
</feature>
<dbReference type="EMBL" id="HBUF01593761">
    <property type="protein sequence ID" value="CAG6774142.1"/>
    <property type="molecule type" value="Transcribed_RNA"/>
</dbReference>
<keyword evidence="6 10" id="KW-0812">Transmembrane</keyword>
<dbReference type="AlphaFoldDB" id="A0A8D8WEQ1"/>
<dbReference type="EMBL" id="HBUF01188560">
    <property type="protein sequence ID" value="CAG6657511.1"/>
    <property type="molecule type" value="Transcribed_RNA"/>
</dbReference>
<dbReference type="EMBL" id="HBUF01347340">
    <property type="protein sequence ID" value="CAG6710726.1"/>
    <property type="molecule type" value="Transcribed_RNA"/>
</dbReference>
<accession>A0A8D8WEQ1</accession>
<proteinExistence type="inferred from homology"/>